<feature type="compositionally biased region" description="Low complexity" evidence="1">
    <location>
        <begin position="1"/>
        <end position="24"/>
    </location>
</feature>
<organism evidence="3 4">
    <name type="scientific">Hymenobacter luteus</name>
    <dbReference type="NCBI Taxonomy" id="1411122"/>
    <lineage>
        <taxon>Bacteria</taxon>
        <taxon>Pseudomonadati</taxon>
        <taxon>Bacteroidota</taxon>
        <taxon>Cytophagia</taxon>
        <taxon>Cytophagales</taxon>
        <taxon>Hymenobacteraceae</taxon>
        <taxon>Hymenobacter</taxon>
    </lineage>
</organism>
<evidence type="ECO:0000259" key="2">
    <source>
        <dbReference type="Pfam" id="PF00535"/>
    </source>
</evidence>
<dbReference type="InterPro" id="IPR029044">
    <property type="entry name" value="Nucleotide-diphossugar_trans"/>
</dbReference>
<proteinExistence type="predicted"/>
<reference evidence="3 4" key="1">
    <citation type="submission" date="2020-08" db="EMBL/GenBank/DDBJ databases">
        <title>Genomic Encyclopedia of Type Strains, Phase IV (KMG-IV): sequencing the most valuable type-strain genomes for metagenomic binning, comparative biology and taxonomic classification.</title>
        <authorList>
            <person name="Goeker M."/>
        </authorList>
    </citation>
    <scope>NUCLEOTIDE SEQUENCE [LARGE SCALE GENOMIC DNA]</scope>
    <source>
        <strain evidence="3 4">DSM 26718</strain>
    </source>
</reference>
<name>A0A7W9WAG1_9BACT</name>
<evidence type="ECO:0000313" key="3">
    <source>
        <dbReference type="EMBL" id="MBB6058719.1"/>
    </source>
</evidence>
<dbReference type="GO" id="GO:0016758">
    <property type="term" value="F:hexosyltransferase activity"/>
    <property type="evidence" value="ECO:0007669"/>
    <property type="project" value="UniProtKB-ARBA"/>
</dbReference>
<evidence type="ECO:0000313" key="4">
    <source>
        <dbReference type="Proteomes" id="UP000532746"/>
    </source>
</evidence>
<dbReference type="InterPro" id="IPR001173">
    <property type="entry name" value="Glyco_trans_2-like"/>
</dbReference>
<dbReference type="Proteomes" id="UP000532746">
    <property type="component" value="Unassembled WGS sequence"/>
</dbReference>
<protein>
    <submittedName>
        <fullName evidence="3">GT2 family glycosyltransferase</fullName>
    </submittedName>
</protein>
<gene>
    <name evidence="3" type="ORF">HNQ93_001565</name>
</gene>
<feature type="region of interest" description="Disordered" evidence="1">
    <location>
        <begin position="1"/>
        <end position="26"/>
    </location>
</feature>
<dbReference type="Gene3D" id="3.90.550.10">
    <property type="entry name" value="Spore Coat Polysaccharide Biosynthesis Protein SpsA, Chain A"/>
    <property type="match status" value="1"/>
</dbReference>
<sequence length="357" mass="39318">MSSAPFPAAAAPTAAPAASSSANPETTQPLLSICVPTYRRPDLLDRALRSLGRLPAEVEVIISDNDAAADQGEQVTTQALAEQLPGTWRYYRNAPGGSAATNWVACIERVRGQYVLMLHDDDYLLPGGLQTVLTTLRQLRQQPAAVHAVLFGVSVVDAQERELQRQQPTGAGYLPPAAAVEAVLTDSALVRMPALVVSREAYQHTGGPDPSQRNTDDTDLWLRVFAFGGVHLVPALTAAYSVHEGALTTGVFHEQNIELLQRIFQKARTHNLLPEARLRRAENQFFHQFILAGAYRALRRHDADGARQALRLFQLPTLRHLSTPLRWLPIRWGLGVLVRLNVTPPRLNRLSWLRPTA</sequence>
<dbReference type="PANTHER" id="PTHR22916:SF3">
    <property type="entry name" value="UDP-GLCNAC:BETAGAL BETA-1,3-N-ACETYLGLUCOSAMINYLTRANSFERASE-LIKE PROTEIN 1"/>
    <property type="match status" value="1"/>
</dbReference>
<dbReference type="RefSeq" id="WP_183403095.1">
    <property type="nucleotide sequence ID" value="NZ_JACHGG010000002.1"/>
</dbReference>
<dbReference type="Pfam" id="PF00535">
    <property type="entry name" value="Glycos_transf_2"/>
    <property type="match status" value="1"/>
</dbReference>
<keyword evidence="3" id="KW-0808">Transferase</keyword>
<comment type="caution">
    <text evidence="3">The sequence shown here is derived from an EMBL/GenBank/DDBJ whole genome shotgun (WGS) entry which is preliminary data.</text>
</comment>
<dbReference type="PANTHER" id="PTHR22916">
    <property type="entry name" value="GLYCOSYLTRANSFERASE"/>
    <property type="match status" value="1"/>
</dbReference>
<dbReference type="AlphaFoldDB" id="A0A7W9WAG1"/>
<dbReference type="EMBL" id="JACHGG010000002">
    <property type="protein sequence ID" value="MBB6058719.1"/>
    <property type="molecule type" value="Genomic_DNA"/>
</dbReference>
<evidence type="ECO:0000256" key="1">
    <source>
        <dbReference type="SAM" id="MobiDB-lite"/>
    </source>
</evidence>
<keyword evidence="4" id="KW-1185">Reference proteome</keyword>
<dbReference type="SUPFAM" id="SSF53448">
    <property type="entry name" value="Nucleotide-diphospho-sugar transferases"/>
    <property type="match status" value="1"/>
</dbReference>
<accession>A0A7W9WAG1</accession>
<feature type="domain" description="Glycosyltransferase 2-like" evidence="2">
    <location>
        <begin position="32"/>
        <end position="140"/>
    </location>
</feature>